<dbReference type="Proteomes" id="UP000188268">
    <property type="component" value="Unassembled WGS sequence"/>
</dbReference>
<dbReference type="Gramene" id="OMO94188">
    <property type="protein sequence ID" value="OMO94188"/>
    <property type="gene ID" value="CCACVL1_06120"/>
</dbReference>
<evidence type="ECO:0000313" key="3">
    <source>
        <dbReference type="Proteomes" id="UP000188268"/>
    </source>
</evidence>
<evidence type="ECO:0000313" key="2">
    <source>
        <dbReference type="EMBL" id="OMO94188.1"/>
    </source>
</evidence>
<sequence length="224" mass="25115">MGENIVVKPHPKALPLSTPEYTRFSADKVIEDGQLKLALILWESIQLKITLTPFDQVYLLVDEVRKIFAAIEGIKAVDSTSLKGRVEEYFSQIAKFTDLESSFSSRMSSKDQANKLQNLATRLEESVSKENQAVVCHDKLTSELTKVEKEISALQEKKVKLESSLKENDKALEVVRADVSHIPEKMASAESCPTLSEADANGLKVLKDILRSSRKDLKNLKWKP</sequence>
<keyword evidence="1" id="KW-0175">Coiled coil</keyword>
<gene>
    <name evidence="2" type="ORF">CCACVL1_06120</name>
</gene>
<evidence type="ECO:0000256" key="1">
    <source>
        <dbReference type="SAM" id="Coils"/>
    </source>
</evidence>
<organism evidence="2 3">
    <name type="scientific">Corchorus capsularis</name>
    <name type="common">Jute</name>
    <dbReference type="NCBI Taxonomy" id="210143"/>
    <lineage>
        <taxon>Eukaryota</taxon>
        <taxon>Viridiplantae</taxon>
        <taxon>Streptophyta</taxon>
        <taxon>Embryophyta</taxon>
        <taxon>Tracheophyta</taxon>
        <taxon>Spermatophyta</taxon>
        <taxon>Magnoliopsida</taxon>
        <taxon>eudicotyledons</taxon>
        <taxon>Gunneridae</taxon>
        <taxon>Pentapetalae</taxon>
        <taxon>rosids</taxon>
        <taxon>malvids</taxon>
        <taxon>Malvales</taxon>
        <taxon>Malvaceae</taxon>
        <taxon>Grewioideae</taxon>
        <taxon>Apeibeae</taxon>
        <taxon>Corchorus</taxon>
    </lineage>
</organism>
<name>A0A1R3JH65_COCAP</name>
<keyword evidence="3" id="KW-1185">Reference proteome</keyword>
<reference evidence="2 3" key="1">
    <citation type="submission" date="2013-09" db="EMBL/GenBank/DDBJ databases">
        <title>Corchorus capsularis genome sequencing.</title>
        <authorList>
            <person name="Alam M."/>
            <person name="Haque M.S."/>
            <person name="Islam M.S."/>
            <person name="Emdad E.M."/>
            <person name="Islam M.M."/>
            <person name="Ahmed B."/>
            <person name="Halim A."/>
            <person name="Hossen Q.M.M."/>
            <person name="Hossain M.Z."/>
            <person name="Ahmed R."/>
            <person name="Khan M.M."/>
            <person name="Islam R."/>
            <person name="Rashid M.M."/>
            <person name="Khan S.A."/>
            <person name="Rahman M.S."/>
            <person name="Alam M."/>
        </authorList>
    </citation>
    <scope>NUCLEOTIDE SEQUENCE [LARGE SCALE GENOMIC DNA]</scope>
    <source>
        <strain evidence="3">cv. CVL-1</strain>
        <tissue evidence="2">Whole seedling</tissue>
    </source>
</reference>
<dbReference type="OMA" id="HCQATAL"/>
<protein>
    <submittedName>
        <fullName evidence="2">Uncharacterized protein</fullName>
    </submittedName>
</protein>
<accession>A0A1R3JH65</accession>
<dbReference type="AlphaFoldDB" id="A0A1R3JH65"/>
<dbReference type="EMBL" id="AWWV01007925">
    <property type="protein sequence ID" value="OMO94188.1"/>
    <property type="molecule type" value="Genomic_DNA"/>
</dbReference>
<proteinExistence type="predicted"/>
<comment type="caution">
    <text evidence="2">The sequence shown here is derived from an EMBL/GenBank/DDBJ whole genome shotgun (WGS) entry which is preliminary data.</text>
</comment>
<feature type="coiled-coil region" evidence="1">
    <location>
        <begin position="106"/>
        <end position="171"/>
    </location>
</feature>